<name>A0A5D3AXB2_9TREE</name>
<keyword evidence="3" id="KW-0963">Cytoplasm</keyword>
<proteinExistence type="predicted"/>
<evidence type="ECO:0000256" key="6">
    <source>
        <dbReference type="ARBA" id="ARBA00022840"/>
    </source>
</evidence>
<dbReference type="Pfam" id="PF05783">
    <property type="entry name" value="DLIC"/>
    <property type="match status" value="2"/>
</dbReference>
<evidence type="ECO:0000256" key="10">
    <source>
        <dbReference type="SAM" id="MobiDB-lite"/>
    </source>
</evidence>
<dbReference type="GO" id="GO:0007018">
    <property type="term" value="P:microtubule-based movement"/>
    <property type="evidence" value="ECO:0007669"/>
    <property type="project" value="InterPro"/>
</dbReference>
<feature type="region of interest" description="Disordered" evidence="10">
    <location>
        <begin position="443"/>
        <end position="474"/>
    </location>
</feature>
<dbReference type="AlphaFoldDB" id="A0A5D3AXB2"/>
<sequence length="587" mass="62218">MAAPGPSPGPSTSTLNLTNNNRTTNDDNTDGSLWTEILASTDRQQSLGRKIVVLLSERNHGRTHLLSQLTASSRKKKLAKPSQPQTQAAGAAQAGQERRSRKGLALGYEVIEVGEDEDSAPPLSVFYPPSSHPSLLRLVPSALPAKSLSDTAVVIVLDWTKPQSMLQELLTWLSWVETWASEAGERGEVEELHERLQSHLQHYTEPSPANVGTTTYAGVGPLLPLGSGTLTLNASGIPIVVVCTKADLMDNAAEDVGVKGGGWEEKTDRAQQALRTVCLAYGAALFYTAPTQPTTYALLKSYLLHRLYTVPPPLNPPPSSPNTVSAPAIVGSTKFPFNHRANVLDRDAVMVPSGWDSWGKINVLRDGFDPALVEKGWKVSLSRYIAKSAGQEPEEDDGEPLEGFWQALLPSFASPPPQSPANLTTVTEPSQNFLSRQLDLLMKDPNRDPRQSFRHAASATSSSNVPSATNPGAGGFNNTAVGPMGGAAEGLSLPGVEKVMQEMEGRIGEGDDAKEGELKDKFARLGRKDGKAAPGTPAPAMPNEALHNFASPTPNFQGLLANRGKTGGSAAGTPTKGTSAEGAGEGK</sequence>
<feature type="region of interest" description="Disordered" evidence="10">
    <location>
        <begin position="409"/>
        <end position="429"/>
    </location>
</feature>
<dbReference type="GO" id="GO:0000226">
    <property type="term" value="P:microtubule cytoskeleton organization"/>
    <property type="evidence" value="ECO:0007669"/>
    <property type="project" value="TreeGrafter"/>
</dbReference>
<dbReference type="GO" id="GO:0045504">
    <property type="term" value="F:dynein heavy chain binding"/>
    <property type="evidence" value="ECO:0007669"/>
    <property type="project" value="TreeGrafter"/>
</dbReference>
<evidence type="ECO:0000313" key="11">
    <source>
        <dbReference type="EMBL" id="TYJ54723.1"/>
    </source>
</evidence>
<evidence type="ECO:0000256" key="9">
    <source>
        <dbReference type="ARBA" id="ARBA00023212"/>
    </source>
</evidence>
<evidence type="ECO:0000256" key="3">
    <source>
        <dbReference type="ARBA" id="ARBA00022490"/>
    </source>
</evidence>
<dbReference type="GO" id="GO:0005524">
    <property type="term" value="F:ATP binding"/>
    <property type="evidence" value="ECO:0007669"/>
    <property type="project" value="UniProtKB-KW"/>
</dbReference>
<reference evidence="11 12" key="1">
    <citation type="submission" date="2017-05" db="EMBL/GenBank/DDBJ databases">
        <title>The Genome Sequence of Tsuchiyaea wingfieldii DSM 27421.</title>
        <authorList>
            <person name="Cuomo C."/>
            <person name="Passer A."/>
            <person name="Billmyre B."/>
            <person name="Heitman J."/>
        </authorList>
    </citation>
    <scope>NUCLEOTIDE SEQUENCE [LARGE SCALE GENOMIC DNA]</scope>
    <source>
        <strain evidence="11 12">DSM 27421</strain>
    </source>
</reference>
<gene>
    <name evidence="11" type="ORF">B9479_004569</name>
</gene>
<dbReference type="EMBL" id="NIDF01000054">
    <property type="protein sequence ID" value="TYJ54723.1"/>
    <property type="molecule type" value="Genomic_DNA"/>
</dbReference>
<dbReference type="GO" id="GO:0035974">
    <property type="term" value="C:meiotic spindle pole body"/>
    <property type="evidence" value="ECO:0007669"/>
    <property type="project" value="TreeGrafter"/>
</dbReference>
<keyword evidence="9" id="KW-0206">Cytoskeleton</keyword>
<evidence type="ECO:0000256" key="1">
    <source>
        <dbReference type="ARBA" id="ARBA00004245"/>
    </source>
</evidence>
<comment type="caution">
    <text evidence="11">The sequence shown here is derived from an EMBL/GenBank/DDBJ whole genome shotgun (WGS) entry which is preliminary data.</text>
</comment>
<evidence type="ECO:0000313" key="12">
    <source>
        <dbReference type="Proteomes" id="UP000322245"/>
    </source>
</evidence>
<organism evidence="11 12">
    <name type="scientific">Cryptococcus floricola</name>
    <dbReference type="NCBI Taxonomy" id="2591691"/>
    <lineage>
        <taxon>Eukaryota</taxon>
        <taxon>Fungi</taxon>
        <taxon>Dikarya</taxon>
        <taxon>Basidiomycota</taxon>
        <taxon>Agaricomycotina</taxon>
        <taxon>Tremellomycetes</taxon>
        <taxon>Tremellales</taxon>
        <taxon>Cryptococcaceae</taxon>
        <taxon>Cryptococcus</taxon>
    </lineage>
</organism>
<keyword evidence="4" id="KW-0493">Microtubule</keyword>
<accession>A0A5D3AXB2</accession>
<feature type="region of interest" description="Disordered" evidence="10">
    <location>
        <begin position="527"/>
        <end position="587"/>
    </location>
</feature>
<dbReference type="InterPro" id="IPR022780">
    <property type="entry name" value="Dynein_light_int_chain"/>
</dbReference>
<feature type="compositionally biased region" description="Polar residues" evidence="10">
    <location>
        <begin position="458"/>
        <end position="474"/>
    </location>
</feature>
<evidence type="ECO:0000256" key="2">
    <source>
        <dbReference type="ARBA" id="ARBA00022448"/>
    </source>
</evidence>
<keyword evidence="12" id="KW-1185">Reference proteome</keyword>
<dbReference type="InterPro" id="IPR008467">
    <property type="entry name" value="Dynein1_light_intermed_chain"/>
</dbReference>
<keyword evidence="8" id="KW-0505">Motor protein</keyword>
<evidence type="ECO:0008006" key="13">
    <source>
        <dbReference type="Google" id="ProtNLM"/>
    </source>
</evidence>
<keyword evidence="2" id="KW-0813">Transport</keyword>
<keyword evidence="6" id="KW-0067">ATP-binding</keyword>
<evidence type="ECO:0000256" key="4">
    <source>
        <dbReference type="ARBA" id="ARBA00022701"/>
    </source>
</evidence>
<keyword evidence="5" id="KW-0547">Nucleotide-binding</keyword>
<evidence type="ECO:0000256" key="7">
    <source>
        <dbReference type="ARBA" id="ARBA00023017"/>
    </source>
</evidence>
<dbReference type="PANTHER" id="PTHR12688">
    <property type="entry name" value="DYNEIN LIGHT INTERMEDIATE CHAIN"/>
    <property type="match status" value="1"/>
</dbReference>
<feature type="compositionally biased region" description="Low complexity" evidence="10">
    <location>
        <begin position="10"/>
        <end position="23"/>
    </location>
</feature>
<dbReference type="PANTHER" id="PTHR12688:SF0">
    <property type="entry name" value="DYNEIN LIGHT INTERMEDIATE CHAIN"/>
    <property type="match status" value="1"/>
</dbReference>
<feature type="region of interest" description="Disordered" evidence="10">
    <location>
        <begin position="69"/>
        <end position="99"/>
    </location>
</feature>
<dbReference type="Proteomes" id="UP000322245">
    <property type="component" value="Unassembled WGS sequence"/>
</dbReference>
<comment type="subcellular location">
    <subcellularLocation>
        <location evidence="1">Cytoplasm</location>
        <location evidence="1">Cytoskeleton</location>
    </subcellularLocation>
</comment>
<protein>
    <recommendedName>
        <fullName evidence="13">Dynein light intermediate chain</fullName>
    </recommendedName>
</protein>
<feature type="region of interest" description="Disordered" evidence="10">
    <location>
        <begin position="1"/>
        <end position="31"/>
    </location>
</feature>
<keyword evidence="7" id="KW-0243">Dynein</keyword>
<dbReference type="GO" id="GO:0005868">
    <property type="term" value="C:cytoplasmic dynein complex"/>
    <property type="evidence" value="ECO:0007669"/>
    <property type="project" value="InterPro"/>
</dbReference>
<dbReference type="GO" id="GO:0005874">
    <property type="term" value="C:microtubule"/>
    <property type="evidence" value="ECO:0007669"/>
    <property type="project" value="UniProtKB-KW"/>
</dbReference>
<evidence type="ECO:0000256" key="5">
    <source>
        <dbReference type="ARBA" id="ARBA00022741"/>
    </source>
</evidence>
<feature type="compositionally biased region" description="Low complexity" evidence="10">
    <location>
        <begin position="83"/>
        <end position="95"/>
    </location>
</feature>
<evidence type="ECO:0000256" key="8">
    <source>
        <dbReference type="ARBA" id="ARBA00023175"/>
    </source>
</evidence>